<dbReference type="InterPro" id="IPR039313">
    <property type="entry name" value="HIT4"/>
</dbReference>
<comment type="caution">
    <text evidence="3">The sequence shown here is derived from an EMBL/GenBank/DDBJ whole genome shotgun (WGS) entry which is preliminary data.</text>
</comment>
<evidence type="ECO:0000256" key="1">
    <source>
        <dbReference type="SAM" id="Coils"/>
    </source>
</evidence>
<feature type="compositionally biased region" description="Low complexity" evidence="2">
    <location>
        <begin position="7"/>
        <end position="26"/>
    </location>
</feature>
<dbReference type="GO" id="GO:1900034">
    <property type="term" value="P:regulation of cellular response to heat"/>
    <property type="evidence" value="ECO:0007669"/>
    <property type="project" value="InterPro"/>
</dbReference>
<dbReference type="AlphaFoldDB" id="A0A8T2QID4"/>
<keyword evidence="4" id="KW-1185">Reference proteome</keyword>
<organism evidence="3 4">
    <name type="scientific">Ceratopteris richardii</name>
    <name type="common">Triangle waterfern</name>
    <dbReference type="NCBI Taxonomy" id="49495"/>
    <lineage>
        <taxon>Eukaryota</taxon>
        <taxon>Viridiplantae</taxon>
        <taxon>Streptophyta</taxon>
        <taxon>Embryophyta</taxon>
        <taxon>Tracheophyta</taxon>
        <taxon>Polypodiopsida</taxon>
        <taxon>Polypodiidae</taxon>
        <taxon>Polypodiales</taxon>
        <taxon>Pteridineae</taxon>
        <taxon>Pteridaceae</taxon>
        <taxon>Parkerioideae</taxon>
        <taxon>Ceratopteris</taxon>
    </lineage>
</organism>
<protein>
    <recommendedName>
        <fullName evidence="5">Protein HEAT INTOLERANT 4</fullName>
    </recommendedName>
</protein>
<keyword evidence="1" id="KW-0175">Coiled coil</keyword>
<evidence type="ECO:0000313" key="3">
    <source>
        <dbReference type="EMBL" id="KAH7283340.1"/>
    </source>
</evidence>
<dbReference type="PANTHER" id="PTHR33704:SF1">
    <property type="entry name" value="PROTEIN HEAT INTOLERANT 4-RELATED"/>
    <property type="match status" value="1"/>
</dbReference>
<feature type="coiled-coil region" evidence="1">
    <location>
        <begin position="260"/>
        <end position="291"/>
    </location>
</feature>
<proteinExistence type="predicted"/>
<sequence>MPRKQSRPVQASAPAPAPASDALPVSRPQKRHHVEEEVAPSSPLKDIWKEAFPVGTEWDQYDRVYELEWDFSHLEDAFEENGILHGKKVYLFGCTEPQFISFGDVSRVVHIPAVVAVVAQHPPSDKIGIKSVQMEGEFIVPMKQMKMDWVPYIPADKDHISVERYRSQIFTLKCVQRRVALKNLKEERLKKYEYCLPYFNNPLKEEELEPDTVVSIIFPFDDEKPPLLTDFDWELDDLEEMADNLVKDESLTPETKDAFKAFVKQKVSEERKQQRQAREERRKRIQEMNAETKAFYENIRFYKFYPRQSAGTPDISNLKSSFINRYYGKANEVF</sequence>
<dbReference type="Proteomes" id="UP000825935">
    <property type="component" value="Chromosome 34"/>
</dbReference>
<dbReference type="OrthoDB" id="20554at2759"/>
<feature type="region of interest" description="Disordered" evidence="2">
    <location>
        <begin position="1"/>
        <end position="39"/>
    </location>
</feature>
<evidence type="ECO:0000256" key="2">
    <source>
        <dbReference type="SAM" id="MobiDB-lite"/>
    </source>
</evidence>
<dbReference type="EMBL" id="CM035439">
    <property type="protein sequence ID" value="KAH7283340.1"/>
    <property type="molecule type" value="Genomic_DNA"/>
</dbReference>
<name>A0A8T2QID4_CERRI</name>
<reference evidence="3" key="1">
    <citation type="submission" date="2021-08" db="EMBL/GenBank/DDBJ databases">
        <title>WGS assembly of Ceratopteris richardii.</title>
        <authorList>
            <person name="Marchant D.B."/>
            <person name="Chen G."/>
            <person name="Jenkins J."/>
            <person name="Shu S."/>
            <person name="Leebens-Mack J."/>
            <person name="Grimwood J."/>
            <person name="Schmutz J."/>
            <person name="Soltis P."/>
            <person name="Soltis D."/>
            <person name="Chen Z.-H."/>
        </authorList>
    </citation>
    <scope>NUCLEOTIDE SEQUENCE</scope>
    <source>
        <strain evidence="3">Whitten #5841</strain>
        <tissue evidence="3">Leaf</tissue>
    </source>
</reference>
<dbReference type="PANTHER" id="PTHR33704">
    <property type="entry name" value="PROTEIN HEAT INTOLERANT 4-RELATED"/>
    <property type="match status" value="1"/>
</dbReference>
<evidence type="ECO:0008006" key="5">
    <source>
        <dbReference type="Google" id="ProtNLM"/>
    </source>
</evidence>
<evidence type="ECO:0000313" key="4">
    <source>
        <dbReference type="Proteomes" id="UP000825935"/>
    </source>
</evidence>
<accession>A0A8T2QID4</accession>
<gene>
    <name evidence="3" type="ORF">KP509_34G002200</name>
</gene>
<dbReference type="OMA" id="ICIPAVV"/>